<dbReference type="SUPFAM" id="SSF52821">
    <property type="entry name" value="Rhodanese/Cell cycle control phosphatase"/>
    <property type="match status" value="1"/>
</dbReference>
<dbReference type="Pfam" id="PF00581">
    <property type="entry name" value="Rhodanese"/>
    <property type="match status" value="1"/>
</dbReference>
<dbReference type="RefSeq" id="WP_202337010.1">
    <property type="nucleotide sequence ID" value="NZ_CP068439.1"/>
</dbReference>
<feature type="domain" description="Rhodanese" evidence="1">
    <location>
        <begin position="42"/>
        <end position="132"/>
    </location>
</feature>
<protein>
    <submittedName>
        <fullName evidence="2">Rhodanese-like domain-containing protein</fullName>
    </submittedName>
</protein>
<evidence type="ECO:0000259" key="1">
    <source>
        <dbReference type="PROSITE" id="PS50206"/>
    </source>
</evidence>
<gene>
    <name evidence="2" type="ORF">JK629_02205</name>
</gene>
<dbReference type="InterPro" id="IPR001763">
    <property type="entry name" value="Rhodanese-like_dom"/>
</dbReference>
<organism evidence="2 3">
    <name type="scientific">Aequorivita iocasae</name>
    <dbReference type="NCBI Taxonomy" id="2803865"/>
    <lineage>
        <taxon>Bacteria</taxon>
        <taxon>Pseudomonadati</taxon>
        <taxon>Bacteroidota</taxon>
        <taxon>Flavobacteriia</taxon>
        <taxon>Flavobacteriales</taxon>
        <taxon>Flavobacteriaceae</taxon>
        <taxon>Aequorivita</taxon>
    </lineage>
</organism>
<evidence type="ECO:0000313" key="2">
    <source>
        <dbReference type="EMBL" id="QQX77107.1"/>
    </source>
</evidence>
<dbReference type="PANTHER" id="PTHR43031:SF18">
    <property type="entry name" value="RHODANESE-RELATED SULFURTRANSFERASES"/>
    <property type="match status" value="1"/>
</dbReference>
<proteinExistence type="predicted"/>
<dbReference type="PROSITE" id="PS50206">
    <property type="entry name" value="RHODANESE_3"/>
    <property type="match status" value="1"/>
</dbReference>
<dbReference type="InterPro" id="IPR036873">
    <property type="entry name" value="Rhodanese-like_dom_sf"/>
</dbReference>
<dbReference type="CDD" id="cd00158">
    <property type="entry name" value="RHOD"/>
    <property type="match status" value="1"/>
</dbReference>
<dbReference type="PROSITE" id="PS51257">
    <property type="entry name" value="PROKAR_LIPOPROTEIN"/>
    <property type="match status" value="1"/>
</dbReference>
<keyword evidence="3" id="KW-1185">Reference proteome</keyword>
<dbReference type="Proteomes" id="UP000629420">
    <property type="component" value="Chromosome"/>
</dbReference>
<evidence type="ECO:0000313" key="3">
    <source>
        <dbReference type="Proteomes" id="UP000629420"/>
    </source>
</evidence>
<reference evidence="2 3" key="1">
    <citation type="submission" date="2021-01" db="EMBL/GenBank/DDBJ databases">
        <title>Aequorivita sp. strain KX20305, a bacterium isolated from the sediment collected at a cold seep field in South China Sea.</title>
        <authorList>
            <person name="Zhang H."/>
            <person name="Li C."/>
        </authorList>
    </citation>
    <scope>NUCLEOTIDE SEQUENCE [LARGE SCALE GENOMIC DNA]</scope>
    <source>
        <strain evidence="2 3">KX20305</strain>
    </source>
</reference>
<name>A0ABX7DTM8_9FLAO</name>
<dbReference type="PANTHER" id="PTHR43031">
    <property type="entry name" value="FAD-DEPENDENT OXIDOREDUCTASE"/>
    <property type="match status" value="1"/>
</dbReference>
<dbReference type="EMBL" id="CP068439">
    <property type="protein sequence ID" value="QQX77107.1"/>
    <property type="molecule type" value="Genomic_DNA"/>
</dbReference>
<accession>A0ABX7DTM8</accession>
<dbReference type="SMART" id="SM00450">
    <property type="entry name" value="RHOD"/>
    <property type="match status" value="1"/>
</dbReference>
<sequence length="132" mass="15203">MKNIAFLFGLTMLLFFTSCKENTTAQQIKVISPEEVYKAVNDNQNLQLVDVRTQEEYGEDHLKTAQNICVTDDDFKEKVAKLDKNEPVYLYCRSGKRSARAAQIMKDMGFKEIYDMEGGFLNWESQGLQTKN</sequence>
<dbReference type="InterPro" id="IPR050229">
    <property type="entry name" value="GlpE_sulfurtransferase"/>
</dbReference>
<dbReference type="Gene3D" id="3.40.250.10">
    <property type="entry name" value="Rhodanese-like domain"/>
    <property type="match status" value="1"/>
</dbReference>